<dbReference type="AlphaFoldDB" id="A0A179SW26"/>
<dbReference type="Proteomes" id="UP000078534">
    <property type="component" value="Unassembled WGS sequence"/>
</dbReference>
<comment type="caution">
    <text evidence="1">The sequence shown here is derived from an EMBL/GenBank/DDBJ whole genome shotgun (WGS) entry which is preliminary data.</text>
</comment>
<dbReference type="OrthoDB" id="2691912at2"/>
<sequence>MKRISLLIIGLFLCYIIYYDFQIGTLPAFSMSNVEETPTSPDNNKKSTTIPYYEVKIKQGDTVLSVTERYHGTLPTSIEQIVQDFEGLNTNVKAESILLGETYRFPDYKQ</sequence>
<keyword evidence="2" id="KW-1185">Reference proteome</keyword>
<dbReference type="EMBL" id="LWSG01000023">
    <property type="protein sequence ID" value="OAS85059.1"/>
    <property type="molecule type" value="Genomic_DNA"/>
</dbReference>
<accession>A0A179SW26</accession>
<protein>
    <recommendedName>
        <fullName evidence="3">LysM domain-containing protein</fullName>
    </recommendedName>
</protein>
<gene>
    <name evidence="1" type="ORF">A6K24_05985</name>
</gene>
<organism evidence="1 2">
    <name type="scientific">Metabacillus litoralis</name>
    <dbReference type="NCBI Taxonomy" id="152268"/>
    <lineage>
        <taxon>Bacteria</taxon>
        <taxon>Bacillati</taxon>
        <taxon>Bacillota</taxon>
        <taxon>Bacilli</taxon>
        <taxon>Bacillales</taxon>
        <taxon>Bacillaceae</taxon>
        <taxon>Metabacillus</taxon>
    </lineage>
</organism>
<proteinExistence type="predicted"/>
<evidence type="ECO:0000313" key="1">
    <source>
        <dbReference type="EMBL" id="OAS85059.1"/>
    </source>
</evidence>
<dbReference type="STRING" id="152268.A6K24_05985"/>
<evidence type="ECO:0000313" key="2">
    <source>
        <dbReference type="Proteomes" id="UP000078534"/>
    </source>
</evidence>
<dbReference type="RefSeq" id="WP_066334800.1">
    <property type="nucleotide sequence ID" value="NZ_LWSG01000023.1"/>
</dbReference>
<reference evidence="2" key="1">
    <citation type="submission" date="2016-04" db="EMBL/GenBank/DDBJ databases">
        <authorList>
            <person name="Lyu Z."/>
            <person name="Lyu W."/>
        </authorList>
    </citation>
    <scope>NUCLEOTIDE SEQUENCE [LARGE SCALE GENOMIC DNA]</scope>
    <source>
        <strain evidence="2">C44</strain>
    </source>
</reference>
<name>A0A179SW26_9BACI</name>
<evidence type="ECO:0008006" key="3">
    <source>
        <dbReference type="Google" id="ProtNLM"/>
    </source>
</evidence>